<organism evidence="1 2">
    <name type="scientific">Chryseobacterium polytrichastri</name>
    <dbReference type="NCBI Taxonomy" id="1302687"/>
    <lineage>
        <taxon>Bacteria</taxon>
        <taxon>Pseudomonadati</taxon>
        <taxon>Bacteroidota</taxon>
        <taxon>Flavobacteriia</taxon>
        <taxon>Flavobacteriales</taxon>
        <taxon>Weeksellaceae</taxon>
        <taxon>Chryseobacterium group</taxon>
        <taxon>Chryseobacterium</taxon>
    </lineage>
</organism>
<sequence length="217" mass="26085">MKSYIDINNFHLGKYVSQEYLDKYSSTWFFFDKEDILESKNIFDSHKKVYSFLWEYSDDNYSIKIDEWKRAFKRNNIQIPSDINLYTRDCLFPRRKIYLDIIETDLTLSDELFKNVNIHNCGKHLAQLIVKENVNFSDLNFNFLDRIDSKDRFIEFIKILDLEDVCSIVLNGYHHRGELIKIIIHRKSNDIVNQSDMLLLDIFENTYVSKAFSWESE</sequence>
<keyword evidence="2" id="KW-1185">Reference proteome</keyword>
<dbReference type="OrthoDB" id="1254043at2"/>
<dbReference type="Proteomes" id="UP000184364">
    <property type="component" value="Unassembled WGS sequence"/>
</dbReference>
<dbReference type="AlphaFoldDB" id="A0A1M6SFX9"/>
<dbReference type="STRING" id="1302687.SAMN05444267_100418"/>
<name>A0A1M6SFX9_9FLAO</name>
<gene>
    <name evidence="1" type="ORF">SAMN05444267_100418</name>
</gene>
<evidence type="ECO:0000313" key="2">
    <source>
        <dbReference type="Proteomes" id="UP000184364"/>
    </source>
</evidence>
<accession>A0A1M6SFX9</accession>
<dbReference type="EMBL" id="FRAV01000004">
    <property type="protein sequence ID" value="SHK43652.1"/>
    <property type="molecule type" value="Genomic_DNA"/>
</dbReference>
<evidence type="ECO:0000313" key="1">
    <source>
        <dbReference type="EMBL" id="SHK43652.1"/>
    </source>
</evidence>
<proteinExistence type="predicted"/>
<dbReference type="RefSeq" id="WP_073290888.1">
    <property type="nucleotide sequence ID" value="NZ_FRAV01000004.1"/>
</dbReference>
<protein>
    <submittedName>
        <fullName evidence="1">Uncharacterized protein</fullName>
    </submittedName>
</protein>
<reference evidence="2" key="1">
    <citation type="submission" date="2016-11" db="EMBL/GenBank/DDBJ databases">
        <authorList>
            <person name="Varghese N."/>
            <person name="Submissions S."/>
        </authorList>
    </citation>
    <scope>NUCLEOTIDE SEQUENCE [LARGE SCALE GENOMIC DNA]</scope>
    <source>
        <strain evidence="2">DSM 26899</strain>
    </source>
</reference>